<dbReference type="Gene3D" id="3.30.565.10">
    <property type="entry name" value="Histidine kinase-like ATPase, C-terminal domain"/>
    <property type="match status" value="1"/>
</dbReference>
<reference evidence="9 10" key="1">
    <citation type="submission" date="2019-03" db="EMBL/GenBank/DDBJ databases">
        <title>Genomic Encyclopedia of Type Strains, Phase III (KMG-III): the genomes of soil and plant-associated and newly described type strains.</title>
        <authorList>
            <person name="Whitman W."/>
        </authorList>
    </citation>
    <scope>NUCLEOTIDE SEQUENCE [LARGE SCALE GENOMIC DNA]</scope>
    <source>
        <strain evidence="9 10">CGMCC 1.7660</strain>
    </source>
</reference>
<keyword evidence="5 9" id="KW-0418">Kinase</keyword>
<evidence type="ECO:0000256" key="4">
    <source>
        <dbReference type="ARBA" id="ARBA00022679"/>
    </source>
</evidence>
<comment type="catalytic activity">
    <reaction evidence="1">
        <text>ATP + protein L-histidine = ADP + protein N-phospho-L-histidine.</text>
        <dbReference type="EC" id="2.7.13.3"/>
    </reaction>
</comment>
<keyword evidence="7" id="KW-0472">Membrane</keyword>
<dbReference type="Pfam" id="PF02518">
    <property type="entry name" value="HATPase_c"/>
    <property type="match status" value="1"/>
</dbReference>
<dbReference type="SUPFAM" id="SSF55874">
    <property type="entry name" value="ATPase domain of HSP90 chaperone/DNA topoisomerase II/histidine kinase"/>
    <property type="match status" value="1"/>
</dbReference>
<keyword evidence="6" id="KW-0902">Two-component regulatory system</keyword>
<evidence type="ECO:0000313" key="10">
    <source>
        <dbReference type="Proteomes" id="UP000295783"/>
    </source>
</evidence>
<evidence type="ECO:0000313" key="9">
    <source>
        <dbReference type="EMBL" id="TDQ84296.1"/>
    </source>
</evidence>
<dbReference type="SMART" id="SM00387">
    <property type="entry name" value="HATPase_c"/>
    <property type="match status" value="1"/>
</dbReference>
<dbReference type="OrthoDB" id="9805942at2"/>
<evidence type="ECO:0000256" key="7">
    <source>
        <dbReference type="SAM" id="Phobius"/>
    </source>
</evidence>
<keyword evidence="4" id="KW-0808">Transferase</keyword>
<keyword evidence="10" id="KW-1185">Reference proteome</keyword>
<dbReference type="InterPro" id="IPR003594">
    <property type="entry name" value="HATPase_dom"/>
</dbReference>
<evidence type="ECO:0000256" key="1">
    <source>
        <dbReference type="ARBA" id="ARBA00000085"/>
    </source>
</evidence>
<evidence type="ECO:0000256" key="2">
    <source>
        <dbReference type="ARBA" id="ARBA00012438"/>
    </source>
</evidence>
<dbReference type="InterPro" id="IPR036890">
    <property type="entry name" value="HATPase_C_sf"/>
</dbReference>
<feature type="domain" description="Histidine kinase" evidence="8">
    <location>
        <begin position="274"/>
        <end position="495"/>
    </location>
</feature>
<dbReference type="InterPro" id="IPR036097">
    <property type="entry name" value="HisK_dim/P_sf"/>
</dbReference>
<dbReference type="AlphaFoldDB" id="A0A4R6WS05"/>
<dbReference type="CDD" id="cd00075">
    <property type="entry name" value="HATPase"/>
    <property type="match status" value="1"/>
</dbReference>
<feature type="transmembrane region" description="Helical" evidence="7">
    <location>
        <begin position="9"/>
        <end position="31"/>
    </location>
</feature>
<dbReference type="PRINTS" id="PR00344">
    <property type="entry name" value="BCTRLSENSOR"/>
</dbReference>
<accession>A0A4R6WS05</accession>
<dbReference type="InterPro" id="IPR050980">
    <property type="entry name" value="2C_sensor_his_kinase"/>
</dbReference>
<protein>
    <recommendedName>
        <fullName evidence="2">histidine kinase</fullName>
        <ecNumber evidence="2">2.7.13.3</ecNumber>
    </recommendedName>
</protein>
<dbReference type="PANTHER" id="PTHR44936">
    <property type="entry name" value="SENSOR PROTEIN CREC"/>
    <property type="match status" value="1"/>
</dbReference>
<gene>
    <name evidence="9" type="ORF">A8950_0846</name>
</gene>
<feature type="transmembrane region" description="Helical" evidence="7">
    <location>
        <begin position="194"/>
        <end position="217"/>
    </location>
</feature>
<dbReference type="PROSITE" id="PS50109">
    <property type="entry name" value="HIS_KIN"/>
    <property type="match status" value="1"/>
</dbReference>
<dbReference type="SUPFAM" id="SSF47384">
    <property type="entry name" value="Homodimeric domain of signal transducing histidine kinase"/>
    <property type="match status" value="1"/>
</dbReference>
<dbReference type="EMBL" id="SNYW01000006">
    <property type="protein sequence ID" value="TDQ84296.1"/>
    <property type="molecule type" value="Genomic_DNA"/>
</dbReference>
<sequence length="495" mass="52559">MLKTLLGSVLVKLVLIGLVFLTVPMILYARFAAVDEERQQLLLANLQNQGYLLAQGLELSLRAEGAKAPVAASSWVARFGTSSLRIKLLLRPVGEQQSFYYVAAYPAIDAAYLDAERQALVNAGLLSKVEESCAGNRSLSQTFTGPTGTIEILTSISPFHTEVGCWAVITAYAESDPAGATLSRPFAAAPEVRWAALFYGVMALLILAVAVSVTLGLRRFARLARLIRRLPGRRQISFAQATPVPELKPVAVEFDSLVTTLETSARSIREAAEENAHALKAPIAAMAQAVEPVRRMAAQTGDPQGKRAVDTIERALERLEDLVASARRIDEAIAEMIDAPAAPIKLSDMVINTGRAFAEAHGNNVKIVTDVEPGIKVAASEEALETAIENLVDNAVSFAPQGSTVRLELKQGGGRVRFSVTDQGPGVPVELLPAIFERHVSHRPAGNGSGSAGGPHFGLGLAIVRRNIELMGGKVAAKNRPGGGFEVTISLPAGA</sequence>
<dbReference type="Proteomes" id="UP000295783">
    <property type="component" value="Unassembled WGS sequence"/>
</dbReference>
<keyword evidence="3" id="KW-0597">Phosphoprotein</keyword>
<evidence type="ECO:0000256" key="5">
    <source>
        <dbReference type="ARBA" id="ARBA00022777"/>
    </source>
</evidence>
<dbReference type="InterPro" id="IPR005467">
    <property type="entry name" value="His_kinase_dom"/>
</dbReference>
<keyword evidence="7" id="KW-1133">Transmembrane helix</keyword>
<dbReference type="PANTHER" id="PTHR44936:SF9">
    <property type="entry name" value="SENSOR PROTEIN CREC"/>
    <property type="match status" value="1"/>
</dbReference>
<proteinExistence type="predicted"/>
<dbReference type="Gene3D" id="1.10.287.130">
    <property type="match status" value="1"/>
</dbReference>
<dbReference type="InterPro" id="IPR004358">
    <property type="entry name" value="Sig_transdc_His_kin-like_C"/>
</dbReference>
<organism evidence="9 10">
    <name type="scientific">Dongia mobilis</name>
    <dbReference type="NCBI Taxonomy" id="578943"/>
    <lineage>
        <taxon>Bacteria</taxon>
        <taxon>Pseudomonadati</taxon>
        <taxon>Pseudomonadota</taxon>
        <taxon>Alphaproteobacteria</taxon>
        <taxon>Rhodospirillales</taxon>
        <taxon>Dongiaceae</taxon>
        <taxon>Dongia</taxon>
    </lineage>
</organism>
<dbReference type="RefSeq" id="WP_133612333.1">
    <property type="nucleotide sequence ID" value="NZ_SNYW01000006.1"/>
</dbReference>
<evidence type="ECO:0000259" key="8">
    <source>
        <dbReference type="PROSITE" id="PS50109"/>
    </source>
</evidence>
<evidence type="ECO:0000256" key="3">
    <source>
        <dbReference type="ARBA" id="ARBA00022553"/>
    </source>
</evidence>
<comment type="caution">
    <text evidence="9">The sequence shown here is derived from an EMBL/GenBank/DDBJ whole genome shotgun (WGS) entry which is preliminary data.</text>
</comment>
<keyword evidence="7" id="KW-0812">Transmembrane</keyword>
<dbReference type="EC" id="2.7.13.3" evidence="2"/>
<name>A0A4R6WS05_9PROT</name>
<evidence type="ECO:0000256" key="6">
    <source>
        <dbReference type="ARBA" id="ARBA00023012"/>
    </source>
</evidence>
<dbReference type="GO" id="GO:0000155">
    <property type="term" value="F:phosphorelay sensor kinase activity"/>
    <property type="evidence" value="ECO:0007669"/>
    <property type="project" value="InterPro"/>
</dbReference>